<organism evidence="5 6">
    <name type="scientific">Aeoliella straminimaris</name>
    <dbReference type="NCBI Taxonomy" id="2954799"/>
    <lineage>
        <taxon>Bacteria</taxon>
        <taxon>Pseudomonadati</taxon>
        <taxon>Planctomycetota</taxon>
        <taxon>Planctomycetia</taxon>
        <taxon>Pirellulales</taxon>
        <taxon>Lacipirellulaceae</taxon>
        <taxon>Aeoliella</taxon>
    </lineage>
</organism>
<dbReference type="InterPro" id="IPR036388">
    <property type="entry name" value="WH-like_DNA-bd_sf"/>
</dbReference>
<dbReference type="Pfam" id="PF12802">
    <property type="entry name" value="MarR_2"/>
    <property type="match status" value="1"/>
</dbReference>
<evidence type="ECO:0000313" key="6">
    <source>
        <dbReference type="Proteomes" id="UP001155241"/>
    </source>
</evidence>
<reference evidence="5" key="1">
    <citation type="submission" date="2022-06" db="EMBL/GenBank/DDBJ databases">
        <title>Aeoliella straminimaris, a novel planctomycete from sediments.</title>
        <authorList>
            <person name="Vitorino I.R."/>
            <person name="Lage O.M."/>
        </authorList>
    </citation>
    <scope>NUCLEOTIDE SEQUENCE</scope>
    <source>
        <strain evidence="5">ICT_H6.2</strain>
    </source>
</reference>
<keyword evidence="3" id="KW-0804">Transcription</keyword>
<dbReference type="SUPFAM" id="SSF46785">
    <property type="entry name" value="Winged helix' DNA-binding domain"/>
    <property type="match status" value="1"/>
</dbReference>
<dbReference type="EMBL" id="JAMXLR010000017">
    <property type="protein sequence ID" value="MCO6043101.1"/>
    <property type="molecule type" value="Genomic_DNA"/>
</dbReference>
<proteinExistence type="predicted"/>
<dbReference type="RefSeq" id="WP_252851201.1">
    <property type="nucleotide sequence ID" value="NZ_JAMXLR010000017.1"/>
</dbReference>
<dbReference type="GO" id="GO:0003700">
    <property type="term" value="F:DNA-binding transcription factor activity"/>
    <property type="evidence" value="ECO:0007669"/>
    <property type="project" value="InterPro"/>
</dbReference>
<accession>A0A9X2FBN4</accession>
<name>A0A9X2FBN4_9BACT</name>
<gene>
    <name evidence="5" type="ORF">NG895_04215</name>
</gene>
<dbReference type="SMART" id="SM00347">
    <property type="entry name" value="HTH_MARR"/>
    <property type="match status" value="1"/>
</dbReference>
<dbReference type="InterPro" id="IPR000835">
    <property type="entry name" value="HTH_MarR-typ"/>
</dbReference>
<dbReference type="PRINTS" id="PR00598">
    <property type="entry name" value="HTHMARR"/>
</dbReference>
<dbReference type="InterPro" id="IPR023187">
    <property type="entry name" value="Tscrpt_reg_MarR-type_CS"/>
</dbReference>
<evidence type="ECO:0000256" key="1">
    <source>
        <dbReference type="ARBA" id="ARBA00023015"/>
    </source>
</evidence>
<dbReference type="GO" id="GO:0003677">
    <property type="term" value="F:DNA binding"/>
    <property type="evidence" value="ECO:0007669"/>
    <property type="project" value="UniProtKB-KW"/>
</dbReference>
<evidence type="ECO:0000313" key="5">
    <source>
        <dbReference type="EMBL" id="MCO6043101.1"/>
    </source>
</evidence>
<sequence length="134" mass="15230">MHRQTQSLLSQHDMTADQYVLLALLSIEDGVTQQELTQRASSDPNTVRAMLVLLEEKGLVVRKAHVTDRRARRVLITAKGRRKYTLLAKTLTPLQDALRAPFSEPEAKAFVDALQRFCGSIQQWESDQEAHTFK</sequence>
<protein>
    <submittedName>
        <fullName evidence="5">MarR family transcriptional regulator</fullName>
    </submittedName>
</protein>
<dbReference type="AlphaFoldDB" id="A0A9X2FBN4"/>
<dbReference type="Gene3D" id="1.10.10.10">
    <property type="entry name" value="Winged helix-like DNA-binding domain superfamily/Winged helix DNA-binding domain"/>
    <property type="match status" value="1"/>
</dbReference>
<comment type="caution">
    <text evidence="5">The sequence shown here is derived from an EMBL/GenBank/DDBJ whole genome shotgun (WGS) entry which is preliminary data.</text>
</comment>
<dbReference type="PANTHER" id="PTHR42756:SF1">
    <property type="entry name" value="TRANSCRIPTIONAL REPRESSOR OF EMRAB OPERON"/>
    <property type="match status" value="1"/>
</dbReference>
<dbReference type="PROSITE" id="PS01117">
    <property type="entry name" value="HTH_MARR_1"/>
    <property type="match status" value="1"/>
</dbReference>
<keyword evidence="1" id="KW-0805">Transcription regulation</keyword>
<evidence type="ECO:0000256" key="2">
    <source>
        <dbReference type="ARBA" id="ARBA00023125"/>
    </source>
</evidence>
<keyword evidence="6" id="KW-1185">Reference proteome</keyword>
<evidence type="ECO:0000259" key="4">
    <source>
        <dbReference type="PROSITE" id="PS50995"/>
    </source>
</evidence>
<dbReference type="PANTHER" id="PTHR42756">
    <property type="entry name" value="TRANSCRIPTIONAL REGULATOR, MARR"/>
    <property type="match status" value="1"/>
</dbReference>
<feature type="domain" description="HTH marR-type" evidence="4">
    <location>
        <begin position="1"/>
        <end position="119"/>
    </location>
</feature>
<dbReference type="Proteomes" id="UP001155241">
    <property type="component" value="Unassembled WGS sequence"/>
</dbReference>
<evidence type="ECO:0000256" key="3">
    <source>
        <dbReference type="ARBA" id="ARBA00023163"/>
    </source>
</evidence>
<keyword evidence="2" id="KW-0238">DNA-binding</keyword>
<dbReference type="PROSITE" id="PS50995">
    <property type="entry name" value="HTH_MARR_2"/>
    <property type="match status" value="1"/>
</dbReference>
<dbReference type="InterPro" id="IPR036390">
    <property type="entry name" value="WH_DNA-bd_sf"/>
</dbReference>